<keyword evidence="2 4" id="KW-0863">Zinc-finger</keyword>
<dbReference type="Gene3D" id="4.10.1000.10">
    <property type="entry name" value="Zinc finger, CCCH-type"/>
    <property type="match status" value="1"/>
</dbReference>
<dbReference type="InterPro" id="IPR000571">
    <property type="entry name" value="Znf_CCCH"/>
</dbReference>
<feature type="domain" description="C3H1-type" evidence="6">
    <location>
        <begin position="401"/>
        <end position="426"/>
    </location>
</feature>
<feature type="zinc finger region" description="C3H1-type" evidence="4">
    <location>
        <begin position="429"/>
        <end position="457"/>
    </location>
</feature>
<feature type="domain" description="C3H1-type" evidence="6">
    <location>
        <begin position="429"/>
        <end position="457"/>
    </location>
</feature>
<proteinExistence type="predicted"/>
<name>A0ABN9W984_9DINO</name>
<feature type="region of interest" description="Disordered" evidence="5">
    <location>
        <begin position="364"/>
        <end position="399"/>
    </location>
</feature>
<keyword evidence="3 4" id="KW-0862">Zinc</keyword>
<evidence type="ECO:0000256" key="3">
    <source>
        <dbReference type="ARBA" id="ARBA00022833"/>
    </source>
</evidence>
<dbReference type="InterPro" id="IPR048395">
    <property type="entry name" value="Glyco_hydro_31_C"/>
</dbReference>
<reference evidence="7" key="1">
    <citation type="submission" date="2023-10" db="EMBL/GenBank/DDBJ databases">
        <authorList>
            <person name="Chen Y."/>
            <person name="Shah S."/>
            <person name="Dougan E. K."/>
            <person name="Thang M."/>
            <person name="Chan C."/>
        </authorList>
    </citation>
    <scope>NUCLEOTIDE SEQUENCE [LARGE SCALE GENOMIC DNA]</scope>
</reference>
<dbReference type="SMART" id="SM00356">
    <property type="entry name" value="ZnF_C3H1"/>
    <property type="match status" value="2"/>
</dbReference>
<dbReference type="PANTHER" id="PTHR43863:SF2">
    <property type="entry name" value="MALTASE-GLUCOAMYLASE"/>
    <property type="match status" value="1"/>
</dbReference>
<protein>
    <recommendedName>
        <fullName evidence="6">C3H1-type domain-containing protein</fullName>
    </recommendedName>
</protein>
<dbReference type="SUPFAM" id="SSF51011">
    <property type="entry name" value="Glycosyl hydrolase domain"/>
    <property type="match status" value="1"/>
</dbReference>
<dbReference type="Proteomes" id="UP001189429">
    <property type="component" value="Unassembled WGS sequence"/>
</dbReference>
<evidence type="ECO:0000256" key="4">
    <source>
        <dbReference type="PROSITE-ProRule" id="PRU00723"/>
    </source>
</evidence>
<evidence type="ECO:0000256" key="2">
    <source>
        <dbReference type="ARBA" id="ARBA00022771"/>
    </source>
</evidence>
<sequence length="474" mass="51533">MDGAILVAPILDEESEHQVYLPNGSWYELFTNKVKKGPTERRGNSGLDEIPAYVRPGTIVTLGPVIQHMGELPGGALKVHVYAGADAEFELVEDDGDTYLYKDGEVRNTLFKWDNAAGELSWKASVRSAIRAHCARERGTAPACPVKYRESVLLHDVLFGTHTKSARLRLVNIPRLGNLADPPAVQAVVAPCNLGLVPKPAQWVVQPRYSLEVEGGVYARGGVGVRELDDVVARLDVRAPCSAGMLRSIPLRRQDACDMTILGLATSRSLTVAPDNMKTRVAESLRRPISHHHGHASTKGRGALDRLVRQRVWQRVRQPVWQPFRLRVIFALPPGWPAEWAGIAFQGPRWYVLRRRHGGHVLRPGGAGGEAGAPACPEQQMGGDTATKGKSKGKGSGGKLISSSLPCKYFGSAKGCNFGDDCAYKHNNPNSVAPCKNFASPEGCKHGDKCFYRHTDLEIPQEKVKGKGKGAAES</sequence>
<evidence type="ECO:0000256" key="5">
    <source>
        <dbReference type="SAM" id="MobiDB-lite"/>
    </source>
</evidence>
<dbReference type="EMBL" id="CAUYUJ010018204">
    <property type="protein sequence ID" value="CAK0881562.1"/>
    <property type="molecule type" value="Genomic_DNA"/>
</dbReference>
<keyword evidence="8" id="KW-1185">Reference proteome</keyword>
<keyword evidence="1 4" id="KW-0479">Metal-binding</keyword>
<dbReference type="InterPro" id="IPR033403">
    <property type="entry name" value="DUF5110"/>
</dbReference>
<dbReference type="Gene3D" id="2.60.40.1180">
    <property type="entry name" value="Golgi alpha-mannosidase II"/>
    <property type="match status" value="2"/>
</dbReference>
<dbReference type="InterPro" id="IPR013780">
    <property type="entry name" value="Glyco_hydro_b"/>
</dbReference>
<dbReference type="PROSITE" id="PS50103">
    <property type="entry name" value="ZF_C3H1"/>
    <property type="match status" value="2"/>
</dbReference>
<accession>A0ABN9W984</accession>
<evidence type="ECO:0000313" key="8">
    <source>
        <dbReference type="Proteomes" id="UP001189429"/>
    </source>
</evidence>
<dbReference type="PANTHER" id="PTHR43863">
    <property type="entry name" value="HYDROLASE, PUTATIVE (AFU_ORTHOLOGUE AFUA_1G03140)-RELATED"/>
    <property type="match status" value="1"/>
</dbReference>
<dbReference type="InterPro" id="IPR051816">
    <property type="entry name" value="Glycosyl_Hydrolase_31"/>
</dbReference>
<evidence type="ECO:0000259" key="6">
    <source>
        <dbReference type="PROSITE" id="PS50103"/>
    </source>
</evidence>
<evidence type="ECO:0000313" key="7">
    <source>
        <dbReference type="EMBL" id="CAK0881562.1"/>
    </source>
</evidence>
<organism evidence="7 8">
    <name type="scientific">Prorocentrum cordatum</name>
    <dbReference type="NCBI Taxonomy" id="2364126"/>
    <lineage>
        <taxon>Eukaryota</taxon>
        <taxon>Sar</taxon>
        <taxon>Alveolata</taxon>
        <taxon>Dinophyceae</taxon>
        <taxon>Prorocentrales</taxon>
        <taxon>Prorocentraceae</taxon>
        <taxon>Prorocentrum</taxon>
    </lineage>
</organism>
<dbReference type="Pfam" id="PF21365">
    <property type="entry name" value="Glyco_hydro_31_3rd"/>
    <property type="match status" value="1"/>
</dbReference>
<feature type="zinc finger region" description="C3H1-type" evidence="4">
    <location>
        <begin position="401"/>
        <end position="426"/>
    </location>
</feature>
<evidence type="ECO:0000256" key="1">
    <source>
        <dbReference type="ARBA" id="ARBA00022723"/>
    </source>
</evidence>
<gene>
    <name evidence="7" type="ORF">PCOR1329_LOCUS64368</name>
</gene>
<dbReference type="SUPFAM" id="SSF90229">
    <property type="entry name" value="CCCH zinc finger"/>
    <property type="match status" value="2"/>
</dbReference>
<dbReference type="InterPro" id="IPR036855">
    <property type="entry name" value="Znf_CCCH_sf"/>
</dbReference>
<dbReference type="Pfam" id="PF17137">
    <property type="entry name" value="DUF5110"/>
    <property type="match status" value="1"/>
</dbReference>
<comment type="caution">
    <text evidence="7">The sequence shown here is derived from an EMBL/GenBank/DDBJ whole genome shotgun (WGS) entry which is preliminary data.</text>
</comment>